<dbReference type="Proteomes" id="UP000092993">
    <property type="component" value="Unassembled WGS sequence"/>
</dbReference>
<keyword evidence="4" id="KW-0496">Mitochondrion</keyword>
<dbReference type="Pfam" id="PF08561">
    <property type="entry name" value="Ribosomal_L37"/>
    <property type="match status" value="1"/>
</dbReference>
<dbReference type="AlphaFoldDB" id="A0A1C7LP67"/>
<dbReference type="PANTHER" id="PTHR28595">
    <property type="entry name" value="39S RIBOSOMAL PROTEIN L54, MITOCHONDRIAL"/>
    <property type="match status" value="1"/>
</dbReference>
<comment type="caution">
    <text evidence="8">The sequence shown here is derived from an EMBL/GenBank/DDBJ whole genome shotgun (WGS) entry which is preliminary data.</text>
</comment>
<gene>
    <name evidence="8" type="ORF">A0H81_14294</name>
</gene>
<reference evidence="8 9" key="1">
    <citation type="submission" date="2016-03" db="EMBL/GenBank/DDBJ databases">
        <title>Whole genome sequencing of Grifola frondosa 9006-11.</title>
        <authorList>
            <person name="Min B."/>
            <person name="Park H."/>
            <person name="Kim J.-G."/>
            <person name="Cho H."/>
            <person name="Oh Y.-L."/>
            <person name="Kong W.-S."/>
            <person name="Choi I.-G."/>
        </authorList>
    </citation>
    <scope>NUCLEOTIDE SEQUENCE [LARGE SCALE GENOMIC DNA]</scope>
    <source>
        <strain evidence="8 9">9006-11</strain>
    </source>
</reference>
<comment type="similarity">
    <text evidence="6">Belongs to the mitochondrion-specific ribosomal protein mL54 family.</text>
</comment>
<keyword evidence="3" id="KW-0689">Ribosomal protein</keyword>
<organism evidence="8 9">
    <name type="scientific">Grifola frondosa</name>
    <name type="common">Maitake</name>
    <name type="synonym">Polyporus frondosus</name>
    <dbReference type="NCBI Taxonomy" id="5627"/>
    <lineage>
        <taxon>Eukaryota</taxon>
        <taxon>Fungi</taxon>
        <taxon>Dikarya</taxon>
        <taxon>Basidiomycota</taxon>
        <taxon>Agaricomycotina</taxon>
        <taxon>Agaricomycetes</taxon>
        <taxon>Polyporales</taxon>
        <taxon>Grifolaceae</taxon>
        <taxon>Grifola</taxon>
    </lineage>
</organism>
<dbReference type="PANTHER" id="PTHR28595:SF1">
    <property type="entry name" value="LARGE RIBOSOMAL SUBUNIT PROTEIN ML54"/>
    <property type="match status" value="1"/>
</dbReference>
<evidence type="ECO:0000313" key="8">
    <source>
        <dbReference type="EMBL" id="OBZ65759.1"/>
    </source>
</evidence>
<name>A0A1C7LP67_GRIFR</name>
<evidence type="ECO:0000256" key="2">
    <source>
        <dbReference type="ARBA" id="ARBA00022946"/>
    </source>
</evidence>
<dbReference type="GO" id="GO:0005762">
    <property type="term" value="C:mitochondrial large ribosomal subunit"/>
    <property type="evidence" value="ECO:0007669"/>
    <property type="project" value="TreeGrafter"/>
</dbReference>
<dbReference type="GO" id="GO:0003735">
    <property type="term" value="F:structural constituent of ribosome"/>
    <property type="evidence" value="ECO:0007669"/>
    <property type="project" value="TreeGrafter"/>
</dbReference>
<dbReference type="STRING" id="5627.A0A1C7LP67"/>
<evidence type="ECO:0000256" key="5">
    <source>
        <dbReference type="ARBA" id="ARBA00023274"/>
    </source>
</evidence>
<protein>
    <recommendedName>
        <fullName evidence="7">Large ribosomal subunit protein mL54</fullName>
    </recommendedName>
</protein>
<evidence type="ECO:0000256" key="1">
    <source>
        <dbReference type="ARBA" id="ARBA00004173"/>
    </source>
</evidence>
<keyword evidence="9" id="KW-1185">Reference proteome</keyword>
<evidence type="ECO:0000256" key="3">
    <source>
        <dbReference type="ARBA" id="ARBA00022980"/>
    </source>
</evidence>
<evidence type="ECO:0000256" key="4">
    <source>
        <dbReference type="ARBA" id="ARBA00023128"/>
    </source>
</evidence>
<dbReference type="EMBL" id="LUGG01000041">
    <property type="protein sequence ID" value="OBZ65759.1"/>
    <property type="molecule type" value="Genomic_DNA"/>
</dbReference>
<dbReference type="OrthoDB" id="10252718at2759"/>
<keyword evidence="2" id="KW-0809">Transit peptide</keyword>
<proteinExistence type="inferred from homology"/>
<comment type="subcellular location">
    <subcellularLocation>
        <location evidence="1">Mitochondrion</location>
    </subcellularLocation>
</comment>
<keyword evidence="5" id="KW-0687">Ribonucleoprotein</keyword>
<evidence type="ECO:0000256" key="7">
    <source>
        <dbReference type="ARBA" id="ARBA00035179"/>
    </source>
</evidence>
<dbReference type="InterPro" id="IPR013870">
    <property type="entry name" value="Ribosomal_mL54"/>
</dbReference>
<evidence type="ECO:0000313" key="9">
    <source>
        <dbReference type="Proteomes" id="UP000092993"/>
    </source>
</evidence>
<sequence>MSFLRALRRPPRLEIRCLPRRCYATEAKAAEEPEVVVAKSSCPENTILTGVNYLKGQQPVLALADDQYPPWLWTLLQPKATDTGAEFHEDAVAGFWSTCYVHRYVSVHLCPHSCDSTDLSSRFSVLYAQIRAVHGYARRAADTLHSPAVLQILLILALTSRPRS</sequence>
<evidence type="ECO:0000256" key="6">
    <source>
        <dbReference type="ARBA" id="ARBA00033752"/>
    </source>
</evidence>
<accession>A0A1C7LP67</accession>